<dbReference type="Pfam" id="PF00025">
    <property type="entry name" value="Arf"/>
    <property type="match status" value="1"/>
</dbReference>
<evidence type="ECO:0000313" key="5">
    <source>
        <dbReference type="Proteomes" id="UP001642409"/>
    </source>
</evidence>
<dbReference type="Proteomes" id="UP001642409">
    <property type="component" value="Unassembled WGS sequence"/>
</dbReference>
<evidence type="ECO:0000313" key="3">
    <source>
        <dbReference type="EMBL" id="CAI9930741.1"/>
    </source>
</evidence>
<evidence type="ECO:0000313" key="4">
    <source>
        <dbReference type="EMBL" id="CAL5974772.1"/>
    </source>
</evidence>
<dbReference type="SUPFAM" id="SSF52540">
    <property type="entry name" value="P-loop containing nucleoside triphosphate hydrolases"/>
    <property type="match status" value="1"/>
</dbReference>
<dbReference type="EMBL" id="CAXDID020000005">
    <property type="protein sequence ID" value="CAL5974772.1"/>
    <property type="molecule type" value="Genomic_DNA"/>
</dbReference>
<keyword evidence="1" id="KW-0547">Nucleotide-binding</keyword>
<reference evidence="3" key="1">
    <citation type="submission" date="2023-06" db="EMBL/GenBank/DDBJ databases">
        <authorList>
            <person name="Kurt Z."/>
        </authorList>
    </citation>
    <scope>NUCLEOTIDE SEQUENCE</scope>
</reference>
<gene>
    <name evidence="3" type="ORF">HINF_LOCUS18386</name>
    <name evidence="4" type="ORF">HINF_LOCUS3020</name>
</gene>
<dbReference type="AlphaFoldDB" id="A0AA86P4W7"/>
<dbReference type="InterPro" id="IPR027417">
    <property type="entry name" value="P-loop_NTPase"/>
</dbReference>
<evidence type="ECO:0000256" key="1">
    <source>
        <dbReference type="ARBA" id="ARBA00022741"/>
    </source>
</evidence>
<reference evidence="4 5" key="2">
    <citation type="submission" date="2024-07" db="EMBL/GenBank/DDBJ databases">
        <authorList>
            <person name="Akdeniz Z."/>
        </authorList>
    </citation>
    <scope>NUCLEOTIDE SEQUENCE [LARGE SCALE GENOMIC DNA]</scope>
</reference>
<dbReference type="GO" id="GO:0005525">
    <property type="term" value="F:GTP binding"/>
    <property type="evidence" value="ECO:0007669"/>
    <property type="project" value="UniProtKB-KW"/>
</dbReference>
<evidence type="ECO:0000256" key="2">
    <source>
        <dbReference type="ARBA" id="ARBA00023134"/>
    </source>
</evidence>
<keyword evidence="5" id="KW-1185">Reference proteome</keyword>
<sequence length="154" mass="17878">MKYRQPSLQILEKHNCLVVGTSQSGREYIVDILQQQRNLKNVNIISFTLYKSINLSIYRSLYQRQIPLIFVVDSTNIQNENRLYLNQLITILKEQSKILIIATKMDQENSLSEEEILDVLNLDSYKGIFKIQKYSGVKGLKEGVKWVLQVGNNL</sequence>
<dbReference type="GO" id="GO:0003924">
    <property type="term" value="F:GTPase activity"/>
    <property type="evidence" value="ECO:0007669"/>
    <property type="project" value="InterPro"/>
</dbReference>
<organism evidence="3">
    <name type="scientific">Hexamita inflata</name>
    <dbReference type="NCBI Taxonomy" id="28002"/>
    <lineage>
        <taxon>Eukaryota</taxon>
        <taxon>Metamonada</taxon>
        <taxon>Diplomonadida</taxon>
        <taxon>Hexamitidae</taxon>
        <taxon>Hexamitinae</taxon>
        <taxon>Hexamita</taxon>
    </lineage>
</organism>
<dbReference type="EMBL" id="CATOUU010000464">
    <property type="protein sequence ID" value="CAI9930741.1"/>
    <property type="molecule type" value="Genomic_DNA"/>
</dbReference>
<protein>
    <submittedName>
        <fullName evidence="3">ADP-ribosylation factor-like protein</fullName>
    </submittedName>
    <submittedName>
        <fullName evidence="4">ADP-ribosylation_factor-like protein</fullName>
    </submittedName>
</protein>
<comment type="caution">
    <text evidence="3">The sequence shown here is derived from an EMBL/GenBank/DDBJ whole genome shotgun (WGS) entry which is preliminary data.</text>
</comment>
<name>A0AA86P4W7_9EUKA</name>
<dbReference type="InterPro" id="IPR006689">
    <property type="entry name" value="Small_GTPase_ARF/SAR"/>
</dbReference>
<keyword evidence="2" id="KW-0342">GTP-binding</keyword>
<proteinExistence type="predicted"/>
<accession>A0AA86P4W7</accession>
<dbReference type="Gene3D" id="3.40.50.300">
    <property type="entry name" value="P-loop containing nucleotide triphosphate hydrolases"/>
    <property type="match status" value="1"/>
</dbReference>